<accession>A0A915HN31</accession>
<evidence type="ECO:0000313" key="2">
    <source>
        <dbReference type="WBParaSite" id="nRc.2.0.1.t02911-RA"/>
    </source>
</evidence>
<reference evidence="2" key="1">
    <citation type="submission" date="2022-11" db="UniProtKB">
        <authorList>
            <consortium name="WormBaseParasite"/>
        </authorList>
    </citation>
    <scope>IDENTIFICATION</scope>
</reference>
<dbReference type="AlphaFoldDB" id="A0A915HN31"/>
<organism evidence="1 2">
    <name type="scientific">Romanomermis culicivorax</name>
    <name type="common">Nematode worm</name>
    <dbReference type="NCBI Taxonomy" id="13658"/>
    <lineage>
        <taxon>Eukaryota</taxon>
        <taxon>Metazoa</taxon>
        <taxon>Ecdysozoa</taxon>
        <taxon>Nematoda</taxon>
        <taxon>Enoplea</taxon>
        <taxon>Dorylaimia</taxon>
        <taxon>Mermithida</taxon>
        <taxon>Mermithoidea</taxon>
        <taxon>Mermithidae</taxon>
        <taxon>Romanomermis</taxon>
    </lineage>
</organism>
<dbReference type="Proteomes" id="UP000887565">
    <property type="component" value="Unplaced"/>
</dbReference>
<evidence type="ECO:0000313" key="1">
    <source>
        <dbReference type="Proteomes" id="UP000887565"/>
    </source>
</evidence>
<sequence length="169" mass="19600">MIIYFFRIQSHEQGDTTSNFDGSCGPKTKDIQQIQNCETFLKVHFYVNCSSQRWLRINVQVNKTFHIYFNEGELLKISKASCHREDTATFDKFSLIKVCKIRLSIERSPILRLDFLASSFFMTDEPSRTSSFVDFTQFLASISRGKGTQSYITKHCRARTVTDLIGRKN</sequence>
<keyword evidence="1" id="KW-1185">Reference proteome</keyword>
<dbReference type="WBParaSite" id="nRc.2.0.1.t02911-RA">
    <property type="protein sequence ID" value="nRc.2.0.1.t02911-RA"/>
    <property type="gene ID" value="nRc.2.0.1.g02911"/>
</dbReference>
<protein>
    <submittedName>
        <fullName evidence="2">Uncharacterized protein</fullName>
    </submittedName>
</protein>
<name>A0A915HN31_ROMCU</name>
<proteinExistence type="predicted"/>